<feature type="transmembrane region" description="Helical" evidence="6">
    <location>
        <begin position="80"/>
        <end position="108"/>
    </location>
</feature>
<evidence type="ECO:0000256" key="5">
    <source>
        <dbReference type="ARBA" id="ARBA00023136"/>
    </source>
</evidence>
<evidence type="ECO:0000313" key="9">
    <source>
        <dbReference type="Proteomes" id="UP000242180"/>
    </source>
</evidence>
<gene>
    <name evidence="8" type="ORF">BCR43DRAFT_536679</name>
</gene>
<keyword evidence="2" id="KW-0813">Transport</keyword>
<evidence type="ECO:0000256" key="2">
    <source>
        <dbReference type="ARBA" id="ARBA00022448"/>
    </source>
</evidence>
<keyword evidence="9" id="KW-1185">Reference proteome</keyword>
<dbReference type="PANTHER" id="PTHR23502:SF132">
    <property type="entry name" value="POLYAMINE TRANSPORTER 2-RELATED"/>
    <property type="match status" value="1"/>
</dbReference>
<feature type="transmembrane region" description="Helical" evidence="6">
    <location>
        <begin position="331"/>
        <end position="348"/>
    </location>
</feature>
<keyword evidence="4 6" id="KW-1133">Transmembrane helix</keyword>
<evidence type="ECO:0000256" key="1">
    <source>
        <dbReference type="ARBA" id="ARBA00004141"/>
    </source>
</evidence>
<dbReference type="PROSITE" id="PS50850">
    <property type="entry name" value="MFS"/>
    <property type="match status" value="1"/>
</dbReference>
<comment type="caution">
    <text evidence="8">The sequence shown here is derived from an EMBL/GenBank/DDBJ whole genome shotgun (WGS) entry which is preliminary data.</text>
</comment>
<protein>
    <submittedName>
        <fullName evidence="8">Major facilitator superfamily domain-containing protein</fullName>
    </submittedName>
</protein>
<dbReference type="Gene3D" id="1.20.1250.20">
    <property type="entry name" value="MFS general substrate transporter like domains"/>
    <property type="match status" value="1"/>
</dbReference>
<organism evidence="8 9">
    <name type="scientific">Syncephalastrum racemosum</name>
    <name type="common">Filamentous fungus</name>
    <dbReference type="NCBI Taxonomy" id="13706"/>
    <lineage>
        <taxon>Eukaryota</taxon>
        <taxon>Fungi</taxon>
        <taxon>Fungi incertae sedis</taxon>
        <taxon>Mucoromycota</taxon>
        <taxon>Mucoromycotina</taxon>
        <taxon>Mucoromycetes</taxon>
        <taxon>Mucorales</taxon>
        <taxon>Syncephalastraceae</taxon>
        <taxon>Syncephalastrum</taxon>
    </lineage>
</organism>
<dbReference type="GO" id="GO:0022857">
    <property type="term" value="F:transmembrane transporter activity"/>
    <property type="evidence" value="ECO:0007669"/>
    <property type="project" value="InterPro"/>
</dbReference>
<dbReference type="PANTHER" id="PTHR23502">
    <property type="entry name" value="MAJOR FACILITATOR SUPERFAMILY"/>
    <property type="match status" value="1"/>
</dbReference>
<feature type="transmembrane region" description="Helical" evidence="6">
    <location>
        <begin position="12"/>
        <end position="38"/>
    </location>
</feature>
<feature type="transmembrane region" description="Helical" evidence="6">
    <location>
        <begin position="306"/>
        <end position="325"/>
    </location>
</feature>
<sequence length="428" mass="46613">MPPAVQFSTYRKWFILFIVALQGFLGPLSSSIYVPAIYQVRRSLGASSTVINATISLYVFTQGIGPMIWAALSERYGRRFVYIGATLVYVASTVGCAESPNIGIFVMMRVFQSIGASAAQAVGAGTITDLFLIQERGNAMGLFFLGPLIGPVVGPIAGGYINEYIGWRYIFWCLAGMGGLILILMLAFLPETSGAVLQRKARDPLYAPPLPEPIRRTFARPFVFLTRPVVLLTSLPYALAYGFMYFVISSLPHQLGYRYHLTSSQIGLSYLANGIGNAVGAVVSGKYADWLLQRGVAEQQQPERRLTAMWLGILFLPVGELIYGWCVQYRLLIHVCLVGIGVGVVQTPSNTYLVDAFHGHSASVMGASNLLRCTFAGLTPLMAPAMLRALGNGWSMTVLAFISFGSGVCIYFVQAFGKQWRSVESAGR</sequence>
<dbReference type="InterPro" id="IPR011701">
    <property type="entry name" value="MFS"/>
</dbReference>
<name>A0A1X2HWE7_SYNRA</name>
<dbReference type="OMA" id="FWFLSIM"/>
<feature type="domain" description="Major facilitator superfamily (MFS) profile" evidence="7">
    <location>
        <begin position="15"/>
        <end position="418"/>
    </location>
</feature>
<keyword evidence="3 6" id="KW-0812">Transmembrane</keyword>
<evidence type="ECO:0000256" key="6">
    <source>
        <dbReference type="SAM" id="Phobius"/>
    </source>
</evidence>
<reference evidence="8 9" key="1">
    <citation type="submission" date="2016-07" db="EMBL/GenBank/DDBJ databases">
        <title>Pervasive Adenine N6-methylation of Active Genes in Fungi.</title>
        <authorList>
            <consortium name="DOE Joint Genome Institute"/>
            <person name="Mondo S.J."/>
            <person name="Dannebaum R.O."/>
            <person name="Kuo R.C."/>
            <person name="Labutti K."/>
            <person name="Haridas S."/>
            <person name="Kuo A."/>
            <person name="Salamov A."/>
            <person name="Ahrendt S.R."/>
            <person name="Lipzen A."/>
            <person name="Sullivan W."/>
            <person name="Andreopoulos W.B."/>
            <person name="Clum A."/>
            <person name="Lindquist E."/>
            <person name="Daum C."/>
            <person name="Ramamoorthy G.K."/>
            <person name="Gryganskyi A."/>
            <person name="Culley D."/>
            <person name="Magnuson J.K."/>
            <person name="James T.Y."/>
            <person name="O'Malley M.A."/>
            <person name="Stajich J.E."/>
            <person name="Spatafora J.W."/>
            <person name="Visel A."/>
            <person name="Grigoriev I.V."/>
        </authorList>
    </citation>
    <scope>NUCLEOTIDE SEQUENCE [LARGE SCALE GENOMIC DNA]</scope>
    <source>
        <strain evidence="8 9">NRRL 2496</strain>
    </source>
</reference>
<dbReference type="CDD" id="cd17323">
    <property type="entry name" value="MFS_Tpo1_MDR_like"/>
    <property type="match status" value="1"/>
</dbReference>
<dbReference type="InParanoid" id="A0A1X2HWE7"/>
<feature type="transmembrane region" description="Helical" evidence="6">
    <location>
        <begin position="224"/>
        <end position="248"/>
    </location>
</feature>
<feature type="transmembrane region" description="Helical" evidence="6">
    <location>
        <begin position="50"/>
        <end position="73"/>
    </location>
</feature>
<comment type="subcellular location">
    <subcellularLocation>
        <location evidence="1">Membrane</location>
        <topology evidence="1">Multi-pass membrane protein</topology>
    </subcellularLocation>
</comment>
<dbReference type="Proteomes" id="UP000242180">
    <property type="component" value="Unassembled WGS sequence"/>
</dbReference>
<dbReference type="OrthoDB" id="2441642at2759"/>
<dbReference type="EMBL" id="MCGN01000001">
    <property type="protein sequence ID" value="ORZ03883.1"/>
    <property type="molecule type" value="Genomic_DNA"/>
</dbReference>
<dbReference type="InterPro" id="IPR036259">
    <property type="entry name" value="MFS_trans_sf"/>
</dbReference>
<keyword evidence="5 6" id="KW-0472">Membrane</keyword>
<evidence type="ECO:0000313" key="8">
    <source>
        <dbReference type="EMBL" id="ORZ03883.1"/>
    </source>
</evidence>
<feature type="transmembrane region" description="Helical" evidence="6">
    <location>
        <begin position="393"/>
        <end position="413"/>
    </location>
</feature>
<dbReference type="SUPFAM" id="SSF103473">
    <property type="entry name" value="MFS general substrate transporter"/>
    <property type="match status" value="1"/>
</dbReference>
<dbReference type="Pfam" id="PF07690">
    <property type="entry name" value="MFS_1"/>
    <property type="match status" value="1"/>
</dbReference>
<evidence type="ECO:0000256" key="3">
    <source>
        <dbReference type="ARBA" id="ARBA00022692"/>
    </source>
</evidence>
<accession>A0A1X2HWE7</accession>
<feature type="transmembrane region" description="Helical" evidence="6">
    <location>
        <begin position="268"/>
        <end position="285"/>
    </location>
</feature>
<evidence type="ECO:0000256" key="4">
    <source>
        <dbReference type="ARBA" id="ARBA00022989"/>
    </source>
</evidence>
<feature type="transmembrane region" description="Helical" evidence="6">
    <location>
        <begin position="140"/>
        <end position="161"/>
    </location>
</feature>
<evidence type="ECO:0000259" key="7">
    <source>
        <dbReference type="PROSITE" id="PS50850"/>
    </source>
</evidence>
<feature type="transmembrane region" description="Helical" evidence="6">
    <location>
        <begin position="167"/>
        <end position="189"/>
    </location>
</feature>
<dbReference type="GO" id="GO:0005886">
    <property type="term" value="C:plasma membrane"/>
    <property type="evidence" value="ECO:0007669"/>
    <property type="project" value="TreeGrafter"/>
</dbReference>
<proteinExistence type="predicted"/>
<dbReference type="InterPro" id="IPR020846">
    <property type="entry name" value="MFS_dom"/>
</dbReference>
<dbReference type="AlphaFoldDB" id="A0A1X2HWE7"/>
<dbReference type="STRING" id="13706.A0A1X2HWE7"/>